<name>A0ABV9N0C9_9FLAO</name>
<dbReference type="InterPro" id="IPR016032">
    <property type="entry name" value="Sig_transdc_resp-reg_C-effctor"/>
</dbReference>
<sequence>MSISLVNAQELPPIQVFTPSMYNGENQNWGISQSSNKYIYVANNKGLLEFNGAYWKRYPSPNESIIRSVKVINDLIYIGLHNEFGYWKPNAFGSLEYVSLSKELGIEFLVDEEFWNIVDIDHYILFQSLNNLYIYDTVLKEFKIIRSKTYLPKMFKVDGSIYFQKMNDGIYKIENGEEVLISNDAIVQDNIVVNAYSHDNKLLFQTQSKGFYYLIDGKMHIWDISANAFLNQISIYSSIKLRDNSFALGTISKGLVYLSEKGDLIYEINQSKGVSNNTVLSLFEDEERNIWLGLDNGINCINMASPYKVFNDADGNLGTIYASAVYDDFLYLGTNQGLFYKAYNTNDSFKLIQETRGQVWCLQEYDNTLFCGHNNGTYVVKRDKVELICDIDGTWSIRSIPQSNKDLLIQGNYNGLYVLEKNEGKWSFRNKIQGFDISARHFEFLNYHEVFVSHEYKGLFKVTLNDSYVKAIKIETETSVDKGSNSSVLKYDNAILYAYKEGVYRYDKISRKFINDTLLSKVFDEESYNSGKLIADQDTKILWGFSKKGLTFVSPGELTNTPKLNTISFPYSLRKGVTGYESISNLGNNEFLLGSFNGYIMINMGKLESKTYEIHINSVRNNKLGEDPLPINLKNFISFKNKENNIDFTYSIAEFDKYLEQEYQYQLKGLYNHWSEWSDDPSVQFNNLPFGDYEFNVRGRVGNSITTNIGSYKFSIEKPWHLSTIAIILYVLGVILFSYFMHNLYKHYYEKKQLKLMKETARELELKKLENKEQLTRFENEKLQQDIESKNRELAISTMSLIKKNEFLNSLKTELKAKNSTGKGLSSVIKIIDRNLNNTDDWNLFQEAFNNADKDFLKKIKSQHPALTPNDLRLCAYLRLNLSSKEIAPLLNISPRSVEVKRYRLRKKMNLEHDESLTNYILEI</sequence>
<dbReference type="InterPro" id="IPR036388">
    <property type="entry name" value="WH-like_DNA-bd_sf"/>
</dbReference>
<evidence type="ECO:0000313" key="4">
    <source>
        <dbReference type="EMBL" id="MFC4720884.1"/>
    </source>
</evidence>
<evidence type="ECO:0000313" key="5">
    <source>
        <dbReference type="Proteomes" id="UP001595953"/>
    </source>
</evidence>
<keyword evidence="2" id="KW-0812">Transmembrane</keyword>
<feature type="domain" description="HTH luxR-type" evidence="3">
    <location>
        <begin position="864"/>
        <end position="921"/>
    </location>
</feature>
<dbReference type="InterPro" id="IPR000792">
    <property type="entry name" value="Tscrpt_reg_LuxR_C"/>
</dbReference>
<keyword evidence="5" id="KW-1185">Reference proteome</keyword>
<dbReference type="Gene3D" id="1.10.10.10">
    <property type="entry name" value="Winged helix-like DNA-binding domain superfamily/Winged helix DNA-binding domain"/>
    <property type="match status" value="1"/>
</dbReference>
<comment type="caution">
    <text evidence="4">The sequence shown here is derived from an EMBL/GenBank/DDBJ whole genome shotgun (WGS) entry which is preliminary data.</text>
</comment>
<dbReference type="InterPro" id="IPR011047">
    <property type="entry name" value="Quinoprotein_ADH-like_sf"/>
</dbReference>
<dbReference type="InterPro" id="IPR011123">
    <property type="entry name" value="Y_Y_Y"/>
</dbReference>
<dbReference type="Gene3D" id="2.130.10.10">
    <property type="entry name" value="YVTN repeat-like/Quinoprotein amine dehydrogenase"/>
    <property type="match status" value="2"/>
</dbReference>
<evidence type="ECO:0000256" key="1">
    <source>
        <dbReference type="SAM" id="Coils"/>
    </source>
</evidence>
<dbReference type="InterPro" id="IPR015943">
    <property type="entry name" value="WD40/YVTN_repeat-like_dom_sf"/>
</dbReference>
<feature type="coiled-coil region" evidence="1">
    <location>
        <begin position="754"/>
        <end position="786"/>
    </location>
</feature>
<proteinExistence type="predicted"/>
<dbReference type="SUPFAM" id="SSF46894">
    <property type="entry name" value="C-terminal effector domain of the bipartite response regulators"/>
    <property type="match status" value="1"/>
</dbReference>
<evidence type="ECO:0000256" key="2">
    <source>
        <dbReference type="SAM" id="Phobius"/>
    </source>
</evidence>
<dbReference type="Pfam" id="PF00196">
    <property type="entry name" value="GerE"/>
    <property type="match status" value="1"/>
</dbReference>
<dbReference type="SUPFAM" id="SSF50998">
    <property type="entry name" value="Quinoprotein alcohol dehydrogenase-like"/>
    <property type="match status" value="1"/>
</dbReference>
<dbReference type="Pfam" id="PF07495">
    <property type="entry name" value="Y_Y_Y"/>
    <property type="match status" value="1"/>
</dbReference>
<evidence type="ECO:0000259" key="3">
    <source>
        <dbReference type="SMART" id="SM00421"/>
    </source>
</evidence>
<dbReference type="InterPro" id="IPR013783">
    <property type="entry name" value="Ig-like_fold"/>
</dbReference>
<dbReference type="Gene3D" id="2.60.40.10">
    <property type="entry name" value="Immunoglobulins"/>
    <property type="match status" value="1"/>
</dbReference>
<feature type="transmembrane region" description="Helical" evidence="2">
    <location>
        <begin position="720"/>
        <end position="741"/>
    </location>
</feature>
<keyword evidence="1" id="KW-0175">Coiled coil</keyword>
<protein>
    <submittedName>
        <fullName evidence="4">Triple tyrosine motif-containing protein</fullName>
    </submittedName>
</protein>
<gene>
    <name evidence="4" type="ORF">ACFO5O_01015</name>
</gene>
<keyword evidence="2" id="KW-1133">Transmembrane helix</keyword>
<keyword evidence="2" id="KW-0472">Membrane</keyword>
<dbReference type="RefSeq" id="WP_387960066.1">
    <property type="nucleotide sequence ID" value="NZ_JBHSGP010000004.1"/>
</dbReference>
<dbReference type="EMBL" id="JBHSGP010000004">
    <property type="protein sequence ID" value="MFC4720884.1"/>
    <property type="molecule type" value="Genomic_DNA"/>
</dbReference>
<reference evidence="5" key="1">
    <citation type="journal article" date="2019" name="Int. J. Syst. Evol. Microbiol.">
        <title>The Global Catalogue of Microorganisms (GCM) 10K type strain sequencing project: providing services to taxonomists for standard genome sequencing and annotation.</title>
        <authorList>
            <consortium name="The Broad Institute Genomics Platform"/>
            <consortium name="The Broad Institute Genome Sequencing Center for Infectious Disease"/>
            <person name="Wu L."/>
            <person name="Ma J."/>
        </authorList>
    </citation>
    <scope>NUCLEOTIDE SEQUENCE [LARGE SCALE GENOMIC DNA]</scope>
    <source>
        <strain evidence="5">CCUG 63682</strain>
    </source>
</reference>
<accession>A0ABV9N0C9</accession>
<dbReference type="Proteomes" id="UP001595953">
    <property type="component" value="Unassembled WGS sequence"/>
</dbReference>
<organism evidence="4 5">
    <name type="scientific">Geojedonia litorea</name>
    <dbReference type="NCBI Taxonomy" id="1268269"/>
    <lineage>
        <taxon>Bacteria</taxon>
        <taxon>Pseudomonadati</taxon>
        <taxon>Bacteroidota</taxon>
        <taxon>Flavobacteriia</taxon>
        <taxon>Flavobacteriales</taxon>
        <taxon>Flavobacteriaceae</taxon>
        <taxon>Geojedonia</taxon>
    </lineage>
</organism>
<dbReference type="SMART" id="SM00421">
    <property type="entry name" value="HTH_LUXR"/>
    <property type="match status" value="1"/>
</dbReference>